<gene>
    <name evidence="3" type="ORF">OXR69_001240</name>
</gene>
<dbReference type="SUPFAM" id="SSF56935">
    <property type="entry name" value="Porins"/>
    <property type="match status" value="1"/>
</dbReference>
<dbReference type="InterPro" id="IPR009331">
    <property type="entry name" value="Oligogalacturonate-sp_porin"/>
</dbReference>
<protein>
    <submittedName>
        <fullName evidence="3">Oligogalacturonate-specific porin KdgM family protein</fullName>
    </submittedName>
</protein>
<feature type="chain" id="PRO_5046783073" evidence="2">
    <location>
        <begin position="23"/>
        <end position="226"/>
    </location>
</feature>
<comment type="caution">
    <text evidence="3">The sequence shown here is derived from an EMBL/GenBank/DDBJ whole genome shotgun (WGS) entry which is preliminary data.</text>
</comment>
<reference evidence="3" key="1">
    <citation type="submission" date="2023-03" db="EMBL/GenBank/DDBJ databases">
        <title>identification of new KPC variant in Klebsiella huaxiensis from the Hospital Sewage Samples in China.</title>
        <authorList>
            <person name="Wu Y."/>
        </authorList>
    </citation>
    <scope>NUCLEOTIDE SEQUENCE</scope>
    <source>
        <strain evidence="3">ZR-9</strain>
    </source>
</reference>
<feature type="signal peptide" evidence="2">
    <location>
        <begin position="1"/>
        <end position="22"/>
    </location>
</feature>
<dbReference type="EMBL" id="JAPQEX020000001">
    <property type="protein sequence ID" value="MDG1640538.1"/>
    <property type="molecule type" value="Genomic_DNA"/>
</dbReference>
<evidence type="ECO:0000256" key="2">
    <source>
        <dbReference type="SAM" id="SignalP"/>
    </source>
</evidence>
<accession>A0ABT6E5J5</accession>
<evidence type="ECO:0000313" key="3">
    <source>
        <dbReference type="EMBL" id="MDG1640538.1"/>
    </source>
</evidence>
<dbReference type="RefSeq" id="WP_112216330.1">
    <property type="nucleotide sequence ID" value="NZ_CP036175.1"/>
</dbReference>
<proteinExistence type="predicted"/>
<dbReference type="PANTHER" id="PTHR38105:SF5">
    <property type="entry name" value="OUTER MEMBRANE PROTEIN"/>
    <property type="match status" value="1"/>
</dbReference>
<keyword evidence="1 2" id="KW-0732">Signal</keyword>
<sequence>MDIFMKKALLLLLPLTVSSAHAVYVDVRHEYLDDSKANYDRAYISHRFNNGFGFAIEAISKSGDDADRAFNDMETQGNEYTASYQFKAGDVAWQPGFVLETGNGYSNYKPYLRATWTLNESWWLGARYRFEYVRRSSDSREDDTVNRMDAWAGYKWNNFDWTLEGIYKRADKYNQFNNGKDNYEMNFRTAYIIEQWSPFIEVGNVSVRSTTDERQTRFRVGIGYTF</sequence>
<dbReference type="InterPro" id="IPR053713">
    <property type="entry name" value="Bact_OM_Channel_sf"/>
</dbReference>
<name>A0ABT6E5J5_9ENTR</name>
<dbReference type="Pfam" id="PF06178">
    <property type="entry name" value="KdgM"/>
    <property type="match status" value="1"/>
</dbReference>
<dbReference type="PANTHER" id="PTHR38105">
    <property type="entry name" value="OUTER MEMBRANE PROTEIN-RELATED-RELATED"/>
    <property type="match status" value="1"/>
</dbReference>
<dbReference type="Proteomes" id="UP001075001">
    <property type="component" value="Unassembled WGS sequence"/>
</dbReference>
<evidence type="ECO:0000313" key="4">
    <source>
        <dbReference type="Proteomes" id="UP001075001"/>
    </source>
</evidence>
<evidence type="ECO:0000256" key="1">
    <source>
        <dbReference type="ARBA" id="ARBA00022729"/>
    </source>
</evidence>
<dbReference type="Gene3D" id="2.40.160.40">
    <property type="entry name" value="monomeric porin ompg"/>
    <property type="match status" value="1"/>
</dbReference>
<keyword evidence="4" id="KW-1185">Reference proteome</keyword>
<organism evidence="3 4">
    <name type="scientific">Klebsiella huaxiensis</name>
    <dbReference type="NCBI Taxonomy" id="2153354"/>
    <lineage>
        <taxon>Bacteria</taxon>
        <taxon>Pseudomonadati</taxon>
        <taxon>Pseudomonadota</taxon>
        <taxon>Gammaproteobacteria</taxon>
        <taxon>Enterobacterales</taxon>
        <taxon>Enterobacteriaceae</taxon>
        <taxon>Klebsiella/Raoultella group</taxon>
        <taxon>Klebsiella</taxon>
    </lineage>
</organism>